<accession>A0A917N9H7</accession>
<comment type="caution">
    <text evidence="17">The sequence shown here is derived from an EMBL/GenBank/DDBJ whole genome shotgun (WGS) entry which is preliminary data.</text>
</comment>
<dbReference type="PANTHER" id="PTHR42697">
    <property type="entry name" value="ENDONUCLEASE 8"/>
    <property type="match status" value="1"/>
</dbReference>
<dbReference type="EC" id="4.2.99.18" evidence="2"/>
<dbReference type="PROSITE" id="PS51066">
    <property type="entry name" value="ZF_FPG_2"/>
    <property type="match status" value="1"/>
</dbReference>
<dbReference type="PROSITE" id="PS51068">
    <property type="entry name" value="FPG_CAT"/>
    <property type="match status" value="1"/>
</dbReference>
<evidence type="ECO:0000256" key="4">
    <source>
        <dbReference type="ARBA" id="ARBA00022763"/>
    </source>
</evidence>
<evidence type="ECO:0000256" key="10">
    <source>
        <dbReference type="ARBA" id="ARBA00023239"/>
    </source>
</evidence>
<keyword evidence="4" id="KW-0227">DNA damage</keyword>
<gene>
    <name evidence="17" type="primary">nei</name>
    <name evidence="16" type="ORF">GCM10009545_22470</name>
    <name evidence="17" type="ORF">GCM10011581_10080</name>
</gene>
<keyword evidence="6" id="KW-0378">Hydrolase</keyword>
<dbReference type="SMART" id="SM01232">
    <property type="entry name" value="H2TH"/>
    <property type="match status" value="1"/>
</dbReference>
<dbReference type="SUPFAM" id="SSF81624">
    <property type="entry name" value="N-terminal domain of MutM-like DNA repair proteins"/>
    <property type="match status" value="1"/>
</dbReference>
<reference evidence="19" key="3">
    <citation type="journal article" date="2019" name="Int. J. Syst. Evol. Microbiol.">
        <title>The Global Catalogue of Microorganisms (GCM) 10K type strain sequencing project: providing services to taxonomists for standard genome sequencing and annotation.</title>
        <authorList>
            <consortium name="The Broad Institute Genomics Platform"/>
            <consortium name="The Broad Institute Genome Sequencing Center for Infectious Disease"/>
            <person name="Wu L."/>
            <person name="Ma J."/>
        </authorList>
    </citation>
    <scope>NUCLEOTIDE SEQUENCE [LARGE SCALE GENOMIC DNA]</scope>
    <source>
        <strain evidence="19">JCM 10664</strain>
    </source>
</reference>
<dbReference type="Pfam" id="PF06831">
    <property type="entry name" value="H2TH"/>
    <property type="match status" value="1"/>
</dbReference>
<dbReference type="GO" id="GO:0000703">
    <property type="term" value="F:oxidized pyrimidine nucleobase lesion DNA N-glycosylase activity"/>
    <property type="evidence" value="ECO:0007669"/>
    <property type="project" value="TreeGrafter"/>
</dbReference>
<dbReference type="PANTHER" id="PTHR42697:SF1">
    <property type="entry name" value="ENDONUCLEASE 8"/>
    <property type="match status" value="1"/>
</dbReference>
<keyword evidence="3" id="KW-0479">Metal-binding</keyword>
<dbReference type="GO" id="GO:0006284">
    <property type="term" value="P:base-excision repair"/>
    <property type="evidence" value="ECO:0007669"/>
    <property type="project" value="InterPro"/>
</dbReference>
<keyword evidence="7" id="KW-0862">Zinc</keyword>
<dbReference type="GO" id="GO:0008270">
    <property type="term" value="F:zinc ion binding"/>
    <property type="evidence" value="ECO:0007669"/>
    <property type="project" value="UniProtKB-KW"/>
</dbReference>
<evidence type="ECO:0000256" key="1">
    <source>
        <dbReference type="ARBA" id="ARBA00009409"/>
    </source>
</evidence>
<evidence type="ECO:0000313" key="18">
    <source>
        <dbReference type="Proteomes" id="UP000597989"/>
    </source>
</evidence>
<name>A0A917N9H7_9PSEU</name>
<dbReference type="Gene3D" id="3.20.190.10">
    <property type="entry name" value="MutM-like, N-terminal"/>
    <property type="match status" value="1"/>
</dbReference>
<dbReference type="SMART" id="SM00898">
    <property type="entry name" value="Fapy_DNA_glyco"/>
    <property type="match status" value="1"/>
</dbReference>
<dbReference type="GO" id="GO:0140078">
    <property type="term" value="F:class I DNA-(apurinic or apyrimidinic site) endonuclease activity"/>
    <property type="evidence" value="ECO:0007669"/>
    <property type="project" value="UniProtKB-EC"/>
</dbReference>
<evidence type="ECO:0000256" key="3">
    <source>
        <dbReference type="ARBA" id="ARBA00022723"/>
    </source>
</evidence>
<dbReference type="Pfam" id="PF01149">
    <property type="entry name" value="Fapy_DNA_glyco"/>
    <property type="match status" value="1"/>
</dbReference>
<dbReference type="SUPFAM" id="SSF46946">
    <property type="entry name" value="S13-like H2TH domain"/>
    <property type="match status" value="1"/>
</dbReference>
<keyword evidence="8" id="KW-0238">DNA-binding</keyword>
<evidence type="ECO:0000256" key="8">
    <source>
        <dbReference type="ARBA" id="ARBA00023125"/>
    </source>
</evidence>
<evidence type="ECO:0000256" key="11">
    <source>
        <dbReference type="ARBA" id="ARBA00023268"/>
    </source>
</evidence>
<dbReference type="AlphaFoldDB" id="A0A917N9H7"/>
<evidence type="ECO:0000256" key="13">
    <source>
        <dbReference type="PROSITE-ProRule" id="PRU00391"/>
    </source>
</evidence>
<reference evidence="17 18" key="2">
    <citation type="journal article" date="2014" name="Int. J. Syst. Evol. Microbiol.">
        <title>Complete genome sequence of Corynebacterium casei LMG S-19264T (=DSM 44701T), isolated from a smear-ripened cheese.</title>
        <authorList>
            <consortium name="US DOE Joint Genome Institute (JGI-PGF)"/>
            <person name="Walter F."/>
            <person name="Albersmeier A."/>
            <person name="Kalinowski J."/>
            <person name="Ruckert C."/>
        </authorList>
    </citation>
    <scope>NUCLEOTIDE SEQUENCE [LARGE SCALE GENOMIC DNA]</scope>
    <source>
        <strain evidence="17 18">CGMCC 4.7206</strain>
    </source>
</reference>
<reference evidence="16" key="1">
    <citation type="journal article" date="2014" name="Int. J. Syst. Evol. Microbiol.">
        <title>Complete genome of a new Firmicutes species belonging to the dominant human colonic microbiota ('Ruminococcus bicirculans') reveals two chromosomes and a selective capacity to utilize plant glucans.</title>
        <authorList>
            <consortium name="NISC Comparative Sequencing Program"/>
            <person name="Wegmann U."/>
            <person name="Louis P."/>
            <person name="Goesmann A."/>
            <person name="Henrissat B."/>
            <person name="Duncan S.H."/>
            <person name="Flint H.J."/>
        </authorList>
    </citation>
    <scope>NUCLEOTIDE SEQUENCE</scope>
    <source>
        <strain evidence="16">JCM 10664</strain>
    </source>
</reference>
<evidence type="ECO:0000256" key="7">
    <source>
        <dbReference type="ARBA" id="ARBA00022833"/>
    </source>
</evidence>
<organism evidence="17 18">
    <name type="scientific">Saccharopolyspora thermophila</name>
    <dbReference type="NCBI Taxonomy" id="89367"/>
    <lineage>
        <taxon>Bacteria</taxon>
        <taxon>Bacillati</taxon>
        <taxon>Actinomycetota</taxon>
        <taxon>Actinomycetes</taxon>
        <taxon>Pseudonocardiales</taxon>
        <taxon>Pseudonocardiaceae</taxon>
        <taxon>Saccharopolyspora</taxon>
    </lineage>
</organism>
<evidence type="ECO:0000259" key="14">
    <source>
        <dbReference type="PROSITE" id="PS51066"/>
    </source>
</evidence>
<dbReference type="CDD" id="cd08971">
    <property type="entry name" value="AcNei2_N"/>
    <property type="match status" value="1"/>
</dbReference>
<keyword evidence="17" id="KW-0540">Nuclease</keyword>
<dbReference type="InterPro" id="IPR010979">
    <property type="entry name" value="Ribosomal_uS13-like_H2TH"/>
</dbReference>
<dbReference type="InterPro" id="IPR012319">
    <property type="entry name" value="FPG_cat"/>
</dbReference>
<evidence type="ECO:0000256" key="2">
    <source>
        <dbReference type="ARBA" id="ARBA00012720"/>
    </source>
</evidence>
<reference evidence="17" key="4">
    <citation type="submission" date="2020-09" db="EMBL/GenBank/DDBJ databases">
        <authorList>
            <person name="Sun Q."/>
            <person name="Zhou Y."/>
        </authorList>
    </citation>
    <scope>NUCLEOTIDE SEQUENCE</scope>
    <source>
        <strain evidence="17">CGMCC 4.7206</strain>
    </source>
</reference>
<dbReference type="InterPro" id="IPR000214">
    <property type="entry name" value="Znf_DNA_glyclase/AP_lyase"/>
</dbReference>
<keyword evidence="5 13" id="KW-0863">Zinc-finger</keyword>
<dbReference type="Gene3D" id="1.10.8.50">
    <property type="match status" value="1"/>
</dbReference>
<dbReference type="Proteomes" id="UP001500220">
    <property type="component" value="Unassembled WGS sequence"/>
</dbReference>
<evidence type="ECO:0000259" key="15">
    <source>
        <dbReference type="PROSITE" id="PS51068"/>
    </source>
</evidence>
<evidence type="ECO:0000313" key="19">
    <source>
        <dbReference type="Proteomes" id="UP001500220"/>
    </source>
</evidence>
<evidence type="ECO:0000256" key="12">
    <source>
        <dbReference type="ARBA" id="ARBA00023295"/>
    </source>
</evidence>
<dbReference type="Proteomes" id="UP000597989">
    <property type="component" value="Unassembled WGS sequence"/>
</dbReference>
<dbReference type="EMBL" id="BAAAHC010000009">
    <property type="protein sequence ID" value="GAA0519971.1"/>
    <property type="molecule type" value="Genomic_DNA"/>
</dbReference>
<evidence type="ECO:0000256" key="9">
    <source>
        <dbReference type="ARBA" id="ARBA00023204"/>
    </source>
</evidence>
<reference evidence="16" key="5">
    <citation type="submission" date="2023-12" db="EMBL/GenBank/DDBJ databases">
        <authorList>
            <person name="Sun Q."/>
            <person name="Inoue M."/>
        </authorList>
    </citation>
    <scope>NUCLEOTIDE SEQUENCE</scope>
    <source>
        <strain evidence="16">JCM 10664</strain>
    </source>
</reference>
<dbReference type="InterPro" id="IPR015886">
    <property type="entry name" value="H2TH_FPG"/>
</dbReference>
<dbReference type="InterPro" id="IPR044090">
    <property type="entry name" value="Nei2_N"/>
</dbReference>
<dbReference type="InterPro" id="IPR035937">
    <property type="entry name" value="FPG_N"/>
</dbReference>
<keyword evidence="10" id="KW-0456">Lyase</keyword>
<comment type="similarity">
    <text evidence="1">Belongs to the FPG family.</text>
</comment>
<proteinExistence type="inferred from homology"/>
<keyword evidence="12" id="KW-0326">Glycosidase</keyword>
<protein>
    <recommendedName>
        <fullName evidence="2">DNA-(apurinic or apyrimidinic site) lyase</fullName>
        <ecNumber evidence="2">4.2.99.18</ecNumber>
    </recommendedName>
</protein>
<evidence type="ECO:0000256" key="5">
    <source>
        <dbReference type="ARBA" id="ARBA00022771"/>
    </source>
</evidence>
<feature type="domain" description="FPG-type" evidence="14">
    <location>
        <begin position="202"/>
        <end position="238"/>
    </location>
</feature>
<evidence type="ECO:0000313" key="17">
    <source>
        <dbReference type="EMBL" id="GGI75053.1"/>
    </source>
</evidence>
<keyword evidence="11" id="KW-0511">Multifunctional enzyme</keyword>
<feature type="domain" description="Formamidopyrimidine-DNA glycosylase catalytic" evidence="15">
    <location>
        <begin position="1"/>
        <end position="81"/>
    </location>
</feature>
<keyword evidence="17" id="KW-0255">Endonuclease</keyword>
<keyword evidence="9" id="KW-0234">DNA repair</keyword>
<dbReference type="EMBL" id="BMMT01000002">
    <property type="protein sequence ID" value="GGI75053.1"/>
    <property type="molecule type" value="Genomic_DNA"/>
</dbReference>
<evidence type="ECO:0000313" key="16">
    <source>
        <dbReference type="EMBL" id="GAA0519971.1"/>
    </source>
</evidence>
<keyword evidence="19" id="KW-1185">Reference proteome</keyword>
<evidence type="ECO:0000256" key="6">
    <source>
        <dbReference type="ARBA" id="ARBA00022801"/>
    </source>
</evidence>
<sequence>MLTRGELRHPRLSTLDLVGRSVRAVRPVGKHLLIRFDDDHTLHNHLRMDGAWHLYSPGARWRRPAHQVRAVLATAERVAVGFNLHDLAWLPTSAESRLVGHLGPDVLDPEWGAEHEAEAVRRLTADPGREIGRALLDQSVLAGVGNLYQTEVCFLLGRSPWTPVAEVDAVRAVRLCRELLLRNAWHPEQSTTTSLRRGTEHWVYGRRTCLRCGGPVSRGCLGSGLESRVAYHCHHCQP</sequence>
<dbReference type="GO" id="GO:0003684">
    <property type="term" value="F:damaged DNA binding"/>
    <property type="evidence" value="ECO:0007669"/>
    <property type="project" value="InterPro"/>
</dbReference>